<comment type="caution">
    <text evidence="4">The sequence shown here is derived from an EMBL/GenBank/DDBJ whole genome shotgun (WGS) entry which is preliminary data.</text>
</comment>
<reference evidence="4 5" key="1">
    <citation type="submission" date="2017-03" db="EMBL/GenBank/DDBJ databases">
        <title>Genomic insights into Mycobacterium simiae human colonization.</title>
        <authorList>
            <person name="Steffani J.L."/>
            <person name="Brunck M.E."/>
            <person name="Cruz E."/>
            <person name="Montiel R."/>
            <person name="Barona F."/>
        </authorList>
    </citation>
    <scope>NUCLEOTIDE SEQUENCE [LARGE SCALE GENOMIC DNA]</scope>
    <source>
        <strain evidence="4 5">MsiGto</strain>
    </source>
</reference>
<proteinExistence type="predicted"/>
<accession>A0A1X0Y3L7</accession>
<dbReference type="InterPro" id="IPR000551">
    <property type="entry name" value="MerR-type_HTH_dom"/>
</dbReference>
<evidence type="ECO:0000259" key="3">
    <source>
        <dbReference type="PROSITE" id="PS50937"/>
    </source>
</evidence>
<dbReference type="Gene3D" id="1.10.1660.10">
    <property type="match status" value="1"/>
</dbReference>
<feature type="domain" description="HTH merR-type" evidence="3">
    <location>
        <begin position="3"/>
        <end position="71"/>
    </location>
</feature>
<keyword evidence="1" id="KW-0238">DNA-binding</keyword>
<dbReference type="GO" id="GO:0003677">
    <property type="term" value="F:DNA binding"/>
    <property type="evidence" value="ECO:0007669"/>
    <property type="project" value="UniProtKB-KW"/>
</dbReference>
<dbReference type="GO" id="GO:0003700">
    <property type="term" value="F:DNA-binding transcription factor activity"/>
    <property type="evidence" value="ECO:0007669"/>
    <property type="project" value="InterPro"/>
</dbReference>
<dbReference type="SMART" id="SM00422">
    <property type="entry name" value="HTH_MERR"/>
    <property type="match status" value="1"/>
</dbReference>
<dbReference type="EMBL" id="MZZM01000019">
    <property type="protein sequence ID" value="ORJ59760.1"/>
    <property type="molecule type" value="Genomic_DNA"/>
</dbReference>
<evidence type="ECO:0000313" key="5">
    <source>
        <dbReference type="Proteomes" id="UP000193040"/>
    </source>
</evidence>
<dbReference type="InterPro" id="IPR009061">
    <property type="entry name" value="DNA-bd_dom_put_sf"/>
</dbReference>
<feature type="region of interest" description="Disordered" evidence="2">
    <location>
        <begin position="238"/>
        <end position="269"/>
    </location>
</feature>
<protein>
    <submittedName>
        <fullName evidence="4">MerR family transcriptional regulator</fullName>
    </submittedName>
</protein>
<name>A0A1X0Y3L7_MYCSI</name>
<dbReference type="PANTHER" id="PTHR30204">
    <property type="entry name" value="REDOX-CYCLING DRUG-SENSING TRANSCRIPTIONAL ACTIVATOR SOXR"/>
    <property type="match status" value="1"/>
</dbReference>
<organism evidence="4 5">
    <name type="scientific">Mycobacterium simiae</name>
    <name type="common">Mycobacterium habana</name>
    <dbReference type="NCBI Taxonomy" id="1784"/>
    <lineage>
        <taxon>Bacteria</taxon>
        <taxon>Bacillati</taxon>
        <taxon>Actinomycetota</taxon>
        <taxon>Actinomycetes</taxon>
        <taxon>Mycobacteriales</taxon>
        <taxon>Mycobacteriaceae</taxon>
        <taxon>Mycobacterium</taxon>
        <taxon>Mycobacterium simiae complex</taxon>
    </lineage>
</organism>
<dbReference type="SUPFAM" id="SSF46955">
    <property type="entry name" value="Putative DNA-binding domain"/>
    <property type="match status" value="1"/>
</dbReference>
<dbReference type="AlphaFoldDB" id="A0A1X0Y3L7"/>
<evidence type="ECO:0000256" key="1">
    <source>
        <dbReference type="ARBA" id="ARBA00023125"/>
    </source>
</evidence>
<dbReference type="PROSITE" id="PS50937">
    <property type="entry name" value="HTH_MERR_2"/>
    <property type="match status" value="1"/>
</dbReference>
<dbReference type="Pfam" id="PF13411">
    <property type="entry name" value="MerR_1"/>
    <property type="match status" value="1"/>
</dbReference>
<evidence type="ECO:0000313" key="4">
    <source>
        <dbReference type="EMBL" id="ORJ59760.1"/>
    </source>
</evidence>
<gene>
    <name evidence="4" type="ORF">B5M45_15540</name>
</gene>
<dbReference type="RefSeq" id="WP_084951415.1">
    <property type="nucleotide sequence ID" value="NZ_MZZM01000019.1"/>
</dbReference>
<evidence type="ECO:0000256" key="2">
    <source>
        <dbReference type="SAM" id="MobiDB-lite"/>
    </source>
</evidence>
<dbReference type="InterPro" id="IPR047057">
    <property type="entry name" value="MerR_fam"/>
</dbReference>
<sequence>MTEYRIDDLAREAGTTTRNVRVYLDNGLLPRPQRRGRTAIYTDEHLTRLQAIIRLLGQGFTVKHILKFITGVQRGQGLVEVLDLTDLGELVTEPFSRAKPLTMPRAQLEARLGPLSDATVQQLIASDILEPTDDGESYLVRDRDLIDDFAKLVSRNMPLSAILATTAAVDQKLDEAAHVLSAAAHAEVVRQRGAGWYPVHDAEFAWAADLVDVMRRVARRRAHASMDRALDRATRAQLRQYRKQHDDATTEASRYGPDDPSASIGAPNT</sequence>
<dbReference type="Proteomes" id="UP000193040">
    <property type="component" value="Unassembled WGS sequence"/>
</dbReference>
<dbReference type="PANTHER" id="PTHR30204:SF93">
    <property type="entry name" value="HTH MERR-TYPE DOMAIN-CONTAINING PROTEIN"/>
    <property type="match status" value="1"/>
</dbReference>
<keyword evidence="5" id="KW-1185">Reference proteome</keyword>